<evidence type="ECO:0000313" key="3">
    <source>
        <dbReference type="Proteomes" id="UP000274131"/>
    </source>
</evidence>
<feature type="region of interest" description="Disordered" evidence="1">
    <location>
        <begin position="98"/>
        <end position="125"/>
    </location>
</feature>
<protein>
    <submittedName>
        <fullName evidence="4">Chitin-binding type-2 domain-containing protein</fullName>
    </submittedName>
</protein>
<name>A0A0N4VF80_ENTVE</name>
<evidence type="ECO:0000313" key="4">
    <source>
        <dbReference type="WBParaSite" id="EVEC_0000939301-mRNA-1"/>
    </source>
</evidence>
<evidence type="ECO:0000256" key="1">
    <source>
        <dbReference type="SAM" id="MobiDB-lite"/>
    </source>
</evidence>
<sequence>MYLVCKPEHFVAVMNCPEYNVFDPDRQICVLNKVGCKSSSLLRSINDGTPVDELEVGTIFAEEVNDDPKRQNAVVFRDEDPVINDGDAKDIIVSQRSSIADTDSSDGTKTLMEHPSRQHTQSKIAHRRPWPEVGQYLETSVRPFPLLWSSNDVSGLGYSYVTTYEQPLLPPILQPALYDEFNVHLPVRPIFFAAFMPPRATLLDQFDVA</sequence>
<dbReference type="AlphaFoldDB" id="A0A0N4VF80"/>
<reference evidence="2 3" key="2">
    <citation type="submission" date="2018-10" db="EMBL/GenBank/DDBJ databases">
        <authorList>
            <consortium name="Pathogen Informatics"/>
        </authorList>
    </citation>
    <scope>NUCLEOTIDE SEQUENCE [LARGE SCALE GENOMIC DNA]</scope>
</reference>
<keyword evidence="3" id="KW-1185">Reference proteome</keyword>
<reference evidence="4" key="1">
    <citation type="submission" date="2017-02" db="UniProtKB">
        <authorList>
            <consortium name="WormBaseParasite"/>
        </authorList>
    </citation>
    <scope>IDENTIFICATION</scope>
</reference>
<gene>
    <name evidence="2" type="ORF">EVEC_LOCUS8803</name>
</gene>
<proteinExistence type="predicted"/>
<accession>A0A0N4VF80</accession>
<feature type="compositionally biased region" description="Polar residues" evidence="1">
    <location>
        <begin position="98"/>
        <end position="108"/>
    </location>
</feature>
<dbReference type="WBParaSite" id="EVEC_0000939301-mRNA-1">
    <property type="protein sequence ID" value="EVEC_0000939301-mRNA-1"/>
    <property type="gene ID" value="EVEC_0000939301"/>
</dbReference>
<dbReference type="Proteomes" id="UP000274131">
    <property type="component" value="Unassembled WGS sequence"/>
</dbReference>
<dbReference type="EMBL" id="UXUI01009618">
    <property type="protein sequence ID" value="VDD94052.1"/>
    <property type="molecule type" value="Genomic_DNA"/>
</dbReference>
<organism evidence="4">
    <name type="scientific">Enterobius vermicularis</name>
    <name type="common">Human pinworm</name>
    <dbReference type="NCBI Taxonomy" id="51028"/>
    <lineage>
        <taxon>Eukaryota</taxon>
        <taxon>Metazoa</taxon>
        <taxon>Ecdysozoa</taxon>
        <taxon>Nematoda</taxon>
        <taxon>Chromadorea</taxon>
        <taxon>Rhabditida</taxon>
        <taxon>Spirurina</taxon>
        <taxon>Oxyuridomorpha</taxon>
        <taxon>Oxyuroidea</taxon>
        <taxon>Oxyuridae</taxon>
        <taxon>Enterobius</taxon>
    </lineage>
</organism>
<evidence type="ECO:0000313" key="2">
    <source>
        <dbReference type="EMBL" id="VDD94052.1"/>
    </source>
</evidence>